<dbReference type="InParanoid" id="C3XW93"/>
<dbReference type="InterPro" id="IPR001873">
    <property type="entry name" value="ENaC"/>
</dbReference>
<organism>
    <name type="scientific">Branchiostoma floridae</name>
    <name type="common">Florida lancelet</name>
    <name type="synonym">Amphioxus</name>
    <dbReference type="NCBI Taxonomy" id="7739"/>
    <lineage>
        <taxon>Eukaryota</taxon>
        <taxon>Metazoa</taxon>
        <taxon>Chordata</taxon>
        <taxon>Cephalochordata</taxon>
        <taxon>Leptocardii</taxon>
        <taxon>Amphioxiformes</taxon>
        <taxon>Branchiostomatidae</taxon>
        <taxon>Branchiostoma</taxon>
    </lineage>
</organism>
<dbReference type="Gene3D" id="2.60.470.10">
    <property type="entry name" value="Acid-sensing ion channels like domains"/>
    <property type="match status" value="1"/>
</dbReference>
<keyword evidence="3 11" id="KW-0894">Sodium channel</keyword>
<keyword evidence="2 11" id="KW-0813">Transport</keyword>
<proteinExistence type="inferred from homology"/>
<evidence type="ECO:0000313" key="13">
    <source>
        <dbReference type="EMBL" id="EEN67627.1"/>
    </source>
</evidence>
<reference evidence="13" key="1">
    <citation type="journal article" date="2008" name="Nature">
        <title>The amphioxus genome and the evolution of the chordate karyotype.</title>
        <authorList>
            <consortium name="US DOE Joint Genome Institute (JGI-PGF)"/>
            <person name="Putnam N.H."/>
            <person name="Butts T."/>
            <person name="Ferrier D.E.K."/>
            <person name="Furlong R.F."/>
            <person name="Hellsten U."/>
            <person name="Kawashima T."/>
            <person name="Robinson-Rechavi M."/>
            <person name="Shoguchi E."/>
            <person name="Terry A."/>
            <person name="Yu J.-K."/>
            <person name="Benito-Gutierrez E.L."/>
            <person name="Dubchak I."/>
            <person name="Garcia-Fernandez J."/>
            <person name="Gibson-Brown J.J."/>
            <person name="Grigoriev I.V."/>
            <person name="Horton A.C."/>
            <person name="de Jong P.J."/>
            <person name="Jurka J."/>
            <person name="Kapitonov V.V."/>
            <person name="Kohara Y."/>
            <person name="Kuroki Y."/>
            <person name="Lindquist E."/>
            <person name="Lucas S."/>
            <person name="Osoegawa K."/>
            <person name="Pennacchio L.A."/>
            <person name="Salamov A.A."/>
            <person name="Satou Y."/>
            <person name="Sauka-Spengler T."/>
            <person name="Schmutz J."/>
            <person name="Shin-I T."/>
            <person name="Toyoda A."/>
            <person name="Bronner-Fraser M."/>
            <person name="Fujiyama A."/>
            <person name="Holland L.Z."/>
            <person name="Holland P.W.H."/>
            <person name="Satoh N."/>
            <person name="Rokhsar D.S."/>
        </authorList>
    </citation>
    <scope>NUCLEOTIDE SEQUENCE [LARGE SCALE GENOMIC DNA]</scope>
    <source>
        <strain evidence="13">S238N-H82</strain>
        <tissue evidence="13">Testes</tissue>
    </source>
</reference>
<evidence type="ECO:0000256" key="7">
    <source>
        <dbReference type="ARBA" id="ARBA00023065"/>
    </source>
</evidence>
<keyword evidence="7 11" id="KW-0406">Ion transport</keyword>
<evidence type="ECO:0000256" key="3">
    <source>
        <dbReference type="ARBA" id="ARBA00022461"/>
    </source>
</evidence>
<dbReference type="PANTHER" id="PTHR11690:SF286">
    <property type="entry name" value="ACID-SENSING ION CHANNEL 5"/>
    <property type="match status" value="1"/>
</dbReference>
<dbReference type="GO" id="GO:0005272">
    <property type="term" value="F:sodium channel activity"/>
    <property type="evidence" value="ECO:0007669"/>
    <property type="project" value="UniProtKB-KW"/>
</dbReference>
<evidence type="ECO:0000256" key="4">
    <source>
        <dbReference type="ARBA" id="ARBA00022692"/>
    </source>
</evidence>
<keyword evidence="4 11" id="KW-0812">Transmembrane</keyword>
<comment type="subcellular location">
    <subcellularLocation>
        <location evidence="1">Membrane</location>
        <topology evidence="1">Multi-pass membrane protein</topology>
    </subcellularLocation>
</comment>
<dbReference type="Pfam" id="PF00858">
    <property type="entry name" value="ASC"/>
    <property type="match status" value="1"/>
</dbReference>
<evidence type="ECO:0000256" key="11">
    <source>
        <dbReference type="RuleBase" id="RU000679"/>
    </source>
</evidence>
<sequence>MILPSELAEVVEKLDNTLRRENMGDKQDSLDHEFANYTTCHGASRIANAKNRPHMALWTLIFLAAFGLCMWQIVDRFQNYFAYRTGTEINVQLESELDFPAVTICNFNRIRASGVTQRDLTYLWTAMYAPVMMGNPEAVQAYVNSVDWDAFNVSTELLEDFPGYVRRNGFVLNEDTLAQCTWRGVECTAQNFTHVFTEYGNCWTFNSDKNSPLKQTSPGAGNGLKLIMDVQTEEYTEDPLLGNLEYGLIFQVHDQHEPPRPELVGTAVAPGSHTYASTFQTHVKNQPTPWGQCDQKKDGNHLKYYDKYTLAGCLLECRADLVASVCKCTPMYYPATFLRESNEYDACGCTVPCEYTSYSSQVSYAGYPSDRAARFYETTYNFSSGYLSKNIVLLDVYYHELRSTTYEQFKAVDESGLISDVGGQVGFFIGVSVITLFEFLEYLIMKFSAFFLFSRKSSITKPNKNGLKVNNAVVFENTAAEFAEKTDSTELSTIQTKFNGEKAATLEMT</sequence>
<evidence type="ECO:0000256" key="10">
    <source>
        <dbReference type="ARBA" id="ARBA00023303"/>
    </source>
</evidence>
<comment type="similarity">
    <text evidence="11">Belongs to the amiloride-sensitive sodium channel (TC 1.A.6) family.</text>
</comment>
<keyword evidence="9 11" id="KW-0739">Sodium transport</keyword>
<evidence type="ECO:0000256" key="8">
    <source>
        <dbReference type="ARBA" id="ARBA00023136"/>
    </source>
</evidence>
<dbReference type="Gene3D" id="1.10.287.770">
    <property type="entry name" value="YojJ-like"/>
    <property type="match status" value="1"/>
</dbReference>
<evidence type="ECO:0000256" key="6">
    <source>
        <dbReference type="ARBA" id="ARBA00023053"/>
    </source>
</evidence>
<dbReference type="AlphaFoldDB" id="C3XW93"/>
<keyword evidence="10 11" id="KW-0407">Ion channel</keyword>
<keyword evidence="5 12" id="KW-1133">Transmembrane helix</keyword>
<feature type="transmembrane region" description="Helical" evidence="12">
    <location>
        <begin position="55"/>
        <end position="74"/>
    </location>
</feature>
<name>C3XW93_BRAFL</name>
<keyword evidence="8 12" id="KW-0472">Membrane</keyword>
<gene>
    <name evidence="13" type="ORF">BRAFLDRAFT_63734</name>
</gene>
<evidence type="ECO:0000256" key="9">
    <source>
        <dbReference type="ARBA" id="ARBA00023201"/>
    </source>
</evidence>
<dbReference type="eggNOG" id="KOG4294">
    <property type="taxonomic scope" value="Eukaryota"/>
</dbReference>
<dbReference type="EMBL" id="GG666471">
    <property type="protein sequence ID" value="EEN67627.1"/>
    <property type="molecule type" value="Genomic_DNA"/>
</dbReference>
<protein>
    <submittedName>
        <fullName evidence="13">Uncharacterized protein</fullName>
    </submittedName>
</protein>
<accession>C3XW93</accession>
<evidence type="ECO:0000256" key="12">
    <source>
        <dbReference type="SAM" id="Phobius"/>
    </source>
</evidence>
<dbReference type="PRINTS" id="PR01078">
    <property type="entry name" value="AMINACHANNEL"/>
</dbReference>
<evidence type="ECO:0000256" key="1">
    <source>
        <dbReference type="ARBA" id="ARBA00004141"/>
    </source>
</evidence>
<keyword evidence="6" id="KW-0915">Sodium</keyword>
<dbReference type="PANTHER" id="PTHR11690">
    <property type="entry name" value="AMILORIDE-SENSITIVE SODIUM CHANNEL-RELATED"/>
    <property type="match status" value="1"/>
</dbReference>
<dbReference type="GO" id="GO:0016020">
    <property type="term" value="C:membrane"/>
    <property type="evidence" value="ECO:0007669"/>
    <property type="project" value="UniProtKB-SubCell"/>
</dbReference>
<evidence type="ECO:0000256" key="5">
    <source>
        <dbReference type="ARBA" id="ARBA00022989"/>
    </source>
</evidence>
<evidence type="ECO:0000256" key="2">
    <source>
        <dbReference type="ARBA" id="ARBA00022448"/>
    </source>
</evidence>